<dbReference type="AlphaFoldDB" id="D8PHQ5"/>
<dbReference type="Pfam" id="PF12770">
    <property type="entry name" value="CHAT"/>
    <property type="match status" value="1"/>
</dbReference>
<evidence type="ECO:0000259" key="1">
    <source>
        <dbReference type="Pfam" id="PF12770"/>
    </source>
</evidence>
<dbReference type="eggNOG" id="COG0457">
    <property type="taxonomic scope" value="Bacteria"/>
</dbReference>
<dbReference type="KEGG" id="nde:NIDE3096"/>
<dbReference type="Pfam" id="PF13424">
    <property type="entry name" value="TPR_12"/>
    <property type="match status" value="1"/>
</dbReference>
<feature type="domain" description="CHAT" evidence="1">
    <location>
        <begin position="555"/>
        <end position="820"/>
    </location>
</feature>
<dbReference type="SMART" id="SM00028">
    <property type="entry name" value="TPR"/>
    <property type="match status" value="5"/>
</dbReference>
<dbReference type="Gene3D" id="1.25.40.10">
    <property type="entry name" value="Tetratricopeptide repeat domain"/>
    <property type="match status" value="2"/>
</dbReference>
<dbReference type="InterPro" id="IPR011990">
    <property type="entry name" value="TPR-like_helical_dom_sf"/>
</dbReference>
<proteinExistence type="predicted"/>
<dbReference type="STRING" id="330214.NIDE3096"/>
<dbReference type="Proteomes" id="UP000001660">
    <property type="component" value="Chromosome"/>
</dbReference>
<reference evidence="2 3" key="1">
    <citation type="journal article" date="2010" name="Proc. Natl. Acad. Sci. U.S.A.">
        <title>A Nitrospira metagenome illuminates the physiology and evolution of globally important nitrite-oxidizing bacteria.</title>
        <authorList>
            <person name="Lucker S."/>
            <person name="Wagner M."/>
            <person name="Maixner F."/>
            <person name="Pelletier E."/>
            <person name="Koch H."/>
            <person name="Vacherie B."/>
            <person name="Rattei T."/>
            <person name="Sinninghe Damste J."/>
            <person name="Spieck E."/>
            <person name="Le Paslier D."/>
            <person name="Daims H."/>
        </authorList>
    </citation>
    <scope>NUCLEOTIDE SEQUENCE [LARGE SCALE GENOMIC DNA]</scope>
</reference>
<protein>
    <recommendedName>
        <fullName evidence="1">CHAT domain-containing protein</fullName>
    </recommendedName>
</protein>
<evidence type="ECO:0000313" key="2">
    <source>
        <dbReference type="EMBL" id="CBK42792.1"/>
    </source>
</evidence>
<organism evidence="2 3">
    <name type="scientific">Nitrospira defluvii</name>
    <dbReference type="NCBI Taxonomy" id="330214"/>
    <lineage>
        <taxon>Bacteria</taxon>
        <taxon>Pseudomonadati</taxon>
        <taxon>Nitrospirota</taxon>
        <taxon>Nitrospiria</taxon>
        <taxon>Nitrospirales</taxon>
        <taxon>Nitrospiraceae</taxon>
        <taxon>Nitrospira</taxon>
    </lineage>
</organism>
<gene>
    <name evidence="2" type="ORF">NIDE3096</name>
</gene>
<dbReference type="OrthoDB" id="446317at2"/>
<dbReference type="HOGENOM" id="CLU_002404_0_0_0"/>
<accession>D8PHQ5</accession>
<dbReference type="InterPro" id="IPR024983">
    <property type="entry name" value="CHAT_dom"/>
</dbReference>
<dbReference type="InterPro" id="IPR019734">
    <property type="entry name" value="TPR_rpt"/>
</dbReference>
<dbReference type="SUPFAM" id="SSF48452">
    <property type="entry name" value="TPR-like"/>
    <property type="match status" value="3"/>
</dbReference>
<name>D8PHQ5_9BACT</name>
<evidence type="ECO:0000313" key="3">
    <source>
        <dbReference type="Proteomes" id="UP000001660"/>
    </source>
</evidence>
<dbReference type="EMBL" id="FP929003">
    <property type="protein sequence ID" value="CBK42792.1"/>
    <property type="molecule type" value="Genomic_DNA"/>
</dbReference>
<dbReference type="eggNOG" id="COG4995">
    <property type="taxonomic scope" value="Bacteria"/>
</dbReference>
<dbReference type="PANTHER" id="PTHR10098">
    <property type="entry name" value="RAPSYN-RELATED"/>
    <property type="match status" value="1"/>
</dbReference>
<dbReference type="PANTHER" id="PTHR10098:SF112">
    <property type="entry name" value="SLR0380 PROTEIN"/>
    <property type="match status" value="1"/>
</dbReference>
<keyword evidence="3" id="KW-1185">Reference proteome</keyword>
<sequence>MPTKRNMVIRRGMKRSHGAADPLLTRARALPLTMLGLGMLAFSGLAWPASGLALELFGGSGASSISPSQEMRQGTTQFQQGAFAQAAAHWMNAARGYEESGQAKELCQALINLAHALQQEGQIRRAQGTLQAALKLSEQNGERGLTATILAQLGNTFHLLGKDEPATEHLTKALTLAREENKPVLVAGVLNDLGNALTARRQFAEAIDVYAESRSLAIEAKQSALAATAQINGAMALLQNQQLSEAHRHLDQAWSDVRSLGDSQAKTAGLLNIGLGYEELFAATTAKSGVARKSDAGKGRATEAVASAGPGAGLLRQSSEAFTAAGEVAGRTGDARGQSYAWGYLGGLLEREHRNPEALEYSRKATFAAQKVNAPESLYRWQWQTARLLRAEGKEEEALAAYQRAVTLLKPIHYEYSVGYQGRHHSYYESVGPLFVEYEDVLLRRAAAAKTPDQNEQLLVQVKDTVEVSHAAELQDYFQDDCVTTVASHRGAGTLAPGTAVVYPISFPDRLELLLETANGLKQVRVPVTGEKLTKEIRSFRRLIQDSQSQNYMSSAQTLHGWLVAPLQQDLQGAGIHTLVMVAEGSLRTIPMGALHDGRHFLVDSLAVAVTPSLALTDLSAAQRRKGSLLSVGLTESVEGLSAPRYAETEVQAIRTLYGGKLLMNKQFSAPSLEEEIKDQGVGIVHVASHTVVGTEARDSFVLAHDGKITMDRLSQLVGLQQYRQQPLDLLTLSSCEIAAEDDRAALGLSGVAVKTGARTALASLWTSDDETTTELVSEFYRQLQDPALSKAVALQRAQQKILSQRGHTHPSFWAAFLLINNWM</sequence>